<dbReference type="Proteomes" id="UP001281761">
    <property type="component" value="Unassembled WGS sequence"/>
</dbReference>
<proteinExistence type="predicted"/>
<evidence type="ECO:0000313" key="5">
    <source>
        <dbReference type="Proteomes" id="UP001281761"/>
    </source>
</evidence>
<dbReference type="SUPFAM" id="SSF56112">
    <property type="entry name" value="Protein kinase-like (PK-like)"/>
    <property type="match status" value="1"/>
</dbReference>
<evidence type="ECO:0000313" key="4">
    <source>
        <dbReference type="EMBL" id="KAK2955978.1"/>
    </source>
</evidence>
<evidence type="ECO:0000259" key="3">
    <source>
        <dbReference type="PROSITE" id="PS50011"/>
    </source>
</evidence>
<keyword evidence="5" id="KW-1185">Reference proteome</keyword>
<dbReference type="PROSITE" id="PS50011">
    <property type="entry name" value="PROTEIN_KINASE_DOM"/>
    <property type="match status" value="1"/>
</dbReference>
<gene>
    <name evidence="4" type="ORF">BLNAU_9138</name>
</gene>
<keyword evidence="2" id="KW-1133">Transmembrane helix</keyword>
<dbReference type="Gene3D" id="1.10.510.10">
    <property type="entry name" value="Transferase(Phosphotransferase) domain 1"/>
    <property type="match status" value="1"/>
</dbReference>
<keyword evidence="2" id="KW-0472">Membrane</keyword>
<sequence length="1031" mass="111934">MPIVFGGSTLKYGSLYSVVSLTSSSLHCLLAGPITFSTPAAPARIKTASCSLVGESERSCEVVLSGEALPAGTSFSISLDEIDENGDVIADTTPISLSDKFGGEIDDSALTTHTLSITLFPVPQLMKYSGRYRITSLSISSAPTAPTAVEQTATFNVPAEPARIVGIWGSWMRVGTRHRSLFVVVRLREDRTHDANLLSSTSLLIDASPNSFVISEPTRLISVSPLLSATLETVTLTLGGRCFDVGDYSVKLQLTSPSPGTPFEVACSAVTGKRPKKIVVFFDSSSLDCSRLCGSEDSPCSSMDSAWMIASNVGALDISLRLILNATLSSPIVCLLNGIVVVEKGTSTEPTLTIPSSALMGENGMISISSGLFEFRDVDVVIESIDPSFVLLSGIDSTIVLRDGSIVGVKTRNSLNSDELSCEWETGVLQLSNCTTNITETILSQLSQGVVNMRGGTVRIVSSTFFDNSPDLSLFPSFRQNIRCSKSGQIEIGSLSGGDGFSDKHPHLWISTTDCEVGGADATWKSPHFIPTLSSKSTSSFNKKDKTFTLSMTGTTLIPCDLFLEVFEVDKQKKEGKAERMKLDLDTTTSFTETSISLMLSQSSLSLLDSSLEWRGRVIFGSNERTSSWFVVQLSSQEKMAQSIVDNMKWWIPVVVGVVCLLIVVIIVLVCCRRRMNKPKKESLASQRELDSVEDNNIDIKDEDKVHDSNELINRQKQTYTGLKEFDREVDSMRTGSQNVTIPVRSGVEMIPVIRVNGEKEEVEEGLGNKMDTLFDRLHNPLHKPLRNRRRVAWEIGNGLMKIASENRNAAILGFVSPHQILFDKDDGILFKEKSPTDVTTRDSMPTAHPASSAPHPPVDGTGKDEHVLMNEMDAELMTLDCSPQSETNHAEQSLILSEETHPSIHVSSFDGIRWMAPELVNRDGTLKVDGVDLTKAAVFSLGLVLFSIETGQVPFGEIDALSAHRQLSSGLLPLMELVSSEEMDEMITRCVSPVAKNRPSLSEVVSFLAQEASKNPSLTQIGNGFAADPL</sequence>
<dbReference type="PANTHER" id="PTHR23257">
    <property type="entry name" value="SERINE-THREONINE PROTEIN KINASE"/>
    <property type="match status" value="1"/>
</dbReference>
<dbReference type="InterPro" id="IPR000719">
    <property type="entry name" value="Prot_kinase_dom"/>
</dbReference>
<evidence type="ECO:0000256" key="2">
    <source>
        <dbReference type="SAM" id="Phobius"/>
    </source>
</evidence>
<organism evidence="4 5">
    <name type="scientific">Blattamonas nauphoetae</name>
    <dbReference type="NCBI Taxonomy" id="2049346"/>
    <lineage>
        <taxon>Eukaryota</taxon>
        <taxon>Metamonada</taxon>
        <taxon>Preaxostyla</taxon>
        <taxon>Oxymonadida</taxon>
        <taxon>Blattamonas</taxon>
    </lineage>
</organism>
<feature type="domain" description="Protein kinase" evidence="3">
    <location>
        <begin position="614"/>
        <end position="1019"/>
    </location>
</feature>
<dbReference type="InterPro" id="IPR011009">
    <property type="entry name" value="Kinase-like_dom_sf"/>
</dbReference>
<evidence type="ECO:0000256" key="1">
    <source>
        <dbReference type="SAM" id="MobiDB-lite"/>
    </source>
</evidence>
<dbReference type="Pfam" id="PF07714">
    <property type="entry name" value="PK_Tyr_Ser-Thr"/>
    <property type="match status" value="1"/>
</dbReference>
<protein>
    <recommendedName>
        <fullName evidence="3">Protein kinase domain-containing protein</fullName>
    </recommendedName>
</protein>
<keyword evidence="2" id="KW-0812">Transmembrane</keyword>
<reference evidence="4 5" key="1">
    <citation type="journal article" date="2022" name="bioRxiv">
        <title>Genomics of Preaxostyla Flagellates Illuminates Evolutionary Transitions and the Path Towards Mitochondrial Loss.</title>
        <authorList>
            <person name="Novak L.V.F."/>
            <person name="Treitli S.C."/>
            <person name="Pyrih J."/>
            <person name="Halakuc P."/>
            <person name="Pipaliya S.V."/>
            <person name="Vacek V."/>
            <person name="Brzon O."/>
            <person name="Soukal P."/>
            <person name="Eme L."/>
            <person name="Dacks J.B."/>
            <person name="Karnkowska A."/>
            <person name="Elias M."/>
            <person name="Hampl V."/>
        </authorList>
    </citation>
    <scope>NUCLEOTIDE SEQUENCE [LARGE SCALE GENOMIC DNA]</scope>
    <source>
        <strain evidence="4">NAU3</strain>
        <tissue evidence="4">Gut</tissue>
    </source>
</reference>
<dbReference type="EMBL" id="JARBJD010000061">
    <property type="protein sequence ID" value="KAK2955978.1"/>
    <property type="molecule type" value="Genomic_DNA"/>
</dbReference>
<feature type="region of interest" description="Disordered" evidence="1">
    <location>
        <begin position="835"/>
        <end position="863"/>
    </location>
</feature>
<feature type="transmembrane region" description="Helical" evidence="2">
    <location>
        <begin position="650"/>
        <end position="672"/>
    </location>
</feature>
<dbReference type="InterPro" id="IPR050167">
    <property type="entry name" value="Ser_Thr_protein_kinase"/>
</dbReference>
<dbReference type="InterPro" id="IPR001245">
    <property type="entry name" value="Ser-Thr/Tyr_kinase_cat_dom"/>
</dbReference>
<accession>A0ABQ9XWX9</accession>
<comment type="caution">
    <text evidence="4">The sequence shown here is derived from an EMBL/GenBank/DDBJ whole genome shotgun (WGS) entry which is preliminary data.</text>
</comment>
<name>A0ABQ9XWX9_9EUKA</name>